<keyword evidence="2" id="KW-1185">Reference proteome</keyword>
<proteinExistence type="predicted"/>
<dbReference type="RefSeq" id="WP_147365649.1">
    <property type="nucleotide sequence ID" value="NZ_JACOOZ010000010.1"/>
</dbReference>
<protein>
    <submittedName>
        <fullName evidence="1">Uncharacterized protein</fullName>
    </submittedName>
</protein>
<organism evidence="1 2">
    <name type="scientific">Eubacterium segne</name>
    <dbReference type="NCBI Taxonomy" id="2763045"/>
    <lineage>
        <taxon>Bacteria</taxon>
        <taxon>Bacillati</taxon>
        <taxon>Bacillota</taxon>
        <taxon>Clostridia</taxon>
        <taxon>Eubacteriales</taxon>
        <taxon>Eubacteriaceae</taxon>
        <taxon>Eubacterium</taxon>
    </lineage>
</organism>
<sequence length="87" mass="10670">MSRSYKHTPVYKVGGKTKFAKRVANKKIRRSGKDNLENAYSGKSNDYRKENESWHIWDYRFWGEPIWRAESWRNIEGKLWEKLYKRK</sequence>
<dbReference type="EMBL" id="JACOOZ010000010">
    <property type="protein sequence ID" value="MBC5668736.1"/>
    <property type="molecule type" value="Genomic_DNA"/>
</dbReference>
<comment type="caution">
    <text evidence="1">The sequence shown here is derived from an EMBL/GenBank/DDBJ whole genome shotgun (WGS) entry which is preliminary data.</text>
</comment>
<accession>A0ABR7F553</accession>
<dbReference type="Proteomes" id="UP000597877">
    <property type="component" value="Unassembled WGS sequence"/>
</dbReference>
<name>A0ABR7F553_9FIRM</name>
<evidence type="ECO:0000313" key="2">
    <source>
        <dbReference type="Proteomes" id="UP000597877"/>
    </source>
</evidence>
<evidence type="ECO:0000313" key="1">
    <source>
        <dbReference type="EMBL" id="MBC5668736.1"/>
    </source>
</evidence>
<reference evidence="1 2" key="1">
    <citation type="submission" date="2020-08" db="EMBL/GenBank/DDBJ databases">
        <title>Genome public.</title>
        <authorList>
            <person name="Liu C."/>
            <person name="Sun Q."/>
        </authorList>
    </citation>
    <scope>NUCLEOTIDE SEQUENCE [LARGE SCALE GENOMIC DNA]</scope>
    <source>
        <strain evidence="1 2">BX4</strain>
    </source>
</reference>
<gene>
    <name evidence="1" type="ORF">H8S00_12225</name>
</gene>